<comment type="caution">
    <text evidence="3">The sequence shown here is derived from an EMBL/GenBank/DDBJ whole genome shotgun (WGS) entry which is preliminary data.</text>
</comment>
<dbReference type="PANTHER" id="PTHR46832:SF1">
    <property type="entry name" value="5'-METHYLTHIOADENOSINE_S-ADENOSYLHOMOCYSTEINE NUCLEOSIDASE"/>
    <property type="match status" value="1"/>
</dbReference>
<dbReference type="InterPro" id="IPR035994">
    <property type="entry name" value="Nucleoside_phosphorylase_sf"/>
</dbReference>
<reference evidence="3" key="2">
    <citation type="journal article" date="2023" name="Int. J. Syst. Evol. Microbiol.">
        <title>Streptomyces marispadix sp. nov., isolated from marine beach sediment of the Northern Coast of Portugal.</title>
        <authorList>
            <person name="dos Santos J.D.N."/>
            <person name="Vitorino I.R."/>
            <person name="Kallscheuer N."/>
            <person name="Srivastava A."/>
            <person name="Krautwurst S."/>
            <person name="Marz M."/>
            <person name="Jogler C."/>
            <person name="Lobo Da Cunha A."/>
            <person name="Catita J."/>
            <person name="Goncalves H."/>
            <person name="Gonzalez I."/>
            <person name="Reyes F."/>
            <person name="Lage O.M."/>
        </authorList>
    </citation>
    <scope>NUCLEOTIDE SEQUENCE</scope>
    <source>
        <strain evidence="3">M600PL45_2</strain>
    </source>
</reference>
<sequence length="433" mass="47227">MTAQYRDSRRYDGTRERVFQACHDAMQPCGFTIKSSRPDTFTIEAEYQYRESPGANAGLFEEFASLAFDKLLSGRFGESITLTVDEDSRVHAVSISRPKTTLLDQGKNRENILAIWKKMDSYLLHSPTVVNDHSVTIGNNSGVVQNDSVGDVRQTNDFRGGAEDRPRTAPAPESRDEADRWEIGVITVLSEETKAVIYALGLHGRRIGGLHFYEGGADAGGTPVRVVATRALAQGNRSAMAAYDNLRRHYDPRIVVLVGIGGAIRTEVAVGDVVVADRIVYYDLRKETKEGTRHRGEERAAPSEVGHAVNAFFTAHDPARFSIEDPGGAVHDMRIWPGLIGSGDAVIADHEAEILEYLAGFNDKILAVDMESGGLTAACHEQSASSGQLQGWLVVRGISDDAGAGKNDDYHRLASWHAATALRKILPYLAPPP</sequence>
<dbReference type="Proteomes" id="UP001166784">
    <property type="component" value="Unassembled WGS sequence"/>
</dbReference>
<dbReference type="RefSeq" id="WP_241061141.1">
    <property type="nucleotide sequence ID" value="NZ_JAKWJU010000002.1"/>
</dbReference>
<reference evidence="3" key="1">
    <citation type="submission" date="2022-03" db="EMBL/GenBank/DDBJ databases">
        <authorList>
            <person name="Santos J.D.N."/>
            <person name="Kallscheuer N."/>
            <person name="Jogler C."/>
            <person name="Lage O.M."/>
        </authorList>
    </citation>
    <scope>NUCLEOTIDE SEQUENCE</scope>
    <source>
        <strain evidence="3">M600PL45_2</strain>
    </source>
</reference>
<dbReference type="SUPFAM" id="SSF53167">
    <property type="entry name" value="Purine and uridine phosphorylases"/>
    <property type="match status" value="1"/>
</dbReference>
<feature type="domain" description="Nucleoside phosphorylase" evidence="2">
    <location>
        <begin position="183"/>
        <end position="411"/>
    </location>
</feature>
<feature type="region of interest" description="Disordered" evidence="1">
    <location>
        <begin position="141"/>
        <end position="176"/>
    </location>
</feature>
<proteinExistence type="predicted"/>
<feature type="compositionally biased region" description="Basic and acidic residues" evidence="1">
    <location>
        <begin position="154"/>
        <end position="176"/>
    </location>
</feature>
<name>A0ABS9T161_9ACTN</name>
<dbReference type="EMBL" id="JAKWJU010000002">
    <property type="protein sequence ID" value="MCH6162272.1"/>
    <property type="molecule type" value="Genomic_DNA"/>
</dbReference>
<dbReference type="PANTHER" id="PTHR46832">
    <property type="entry name" value="5'-METHYLTHIOADENOSINE/S-ADENOSYLHOMOCYSTEINE NUCLEOSIDASE"/>
    <property type="match status" value="1"/>
</dbReference>
<organism evidence="3 4">
    <name type="scientific">Streptomyces marispadix</name>
    <dbReference type="NCBI Taxonomy" id="2922868"/>
    <lineage>
        <taxon>Bacteria</taxon>
        <taxon>Bacillati</taxon>
        <taxon>Actinomycetota</taxon>
        <taxon>Actinomycetes</taxon>
        <taxon>Kitasatosporales</taxon>
        <taxon>Streptomycetaceae</taxon>
        <taxon>Streptomyces</taxon>
    </lineage>
</organism>
<gene>
    <name evidence="3" type="ORF">MMA15_18340</name>
</gene>
<dbReference type="InterPro" id="IPR000845">
    <property type="entry name" value="Nucleoside_phosphorylase_d"/>
</dbReference>
<protein>
    <recommendedName>
        <fullName evidence="2">Nucleoside phosphorylase domain-containing protein</fullName>
    </recommendedName>
</protein>
<accession>A0ABS9T161</accession>
<dbReference type="Pfam" id="PF01048">
    <property type="entry name" value="PNP_UDP_1"/>
    <property type="match status" value="1"/>
</dbReference>
<evidence type="ECO:0000259" key="2">
    <source>
        <dbReference type="Pfam" id="PF01048"/>
    </source>
</evidence>
<evidence type="ECO:0000256" key="1">
    <source>
        <dbReference type="SAM" id="MobiDB-lite"/>
    </source>
</evidence>
<feature type="compositionally biased region" description="Polar residues" evidence="1">
    <location>
        <begin position="141"/>
        <end position="153"/>
    </location>
</feature>
<evidence type="ECO:0000313" key="4">
    <source>
        <dbReference type="Proteomes" id="UP001166784"/>
    </source>
</evidence>
<dbReference type="Gene3D" id="3.40.50.1580">
    <property type="entry name" value="Nucleoside phosphorylase domain"/>
    <property type="match status" value="1"/>
</dbReference>
<evidence type="ECO:0000313" key="3">
    <source>
        <dbReference type="EMBL" id="MCH6162272.1"/>
    </source>
</evidence>
<keyword evidence="4" id="KW-1185">Reference proteome</keyword>